<feature type="transmembrane region" description="Helical" evidence="1">
    <location>
        <begin position="64"/>
        <end position="80"/>
    </location>
</feature>
<protein>
    <submittedName>
        <fullName evidence="2">Uncharacterized protein</fullName>
    </submittedName>
</protein>
<keyword evidence="1" id="KW-0812">Transmembrane</keyword>
<dbReference type="EMBL" id="REGN01000147">
    <property type="protein sequence ID" value="RNA44131.1"/>
    <property type="molecule type" value="Genomic_DNA"/>
</dbReference>
<comment type="caution">
    <text evidence="2">The sequence shown here is derived from an EMBL/GenBank/DDBJ whole genome shotgun (WGS) entry which is preliminary data.</text>
</comment>
<proteinExistence type="predicted"/>
<keyword evidence="1" id="KW-0472">Membrane</keyword>
<name>A0A3M7T845_BRAPC</name>
<organism evidence="2 3">
    <name type="scientific">Brachionus plicatilis</name>
    <name type="common">Marine rotifer</name>
    <name type="synonym">Brachionus muelleri</name>
    <dbReference type="NCBI Taxonomy" id="10195"/>
    <lineage>
        <taxon>Eukaryota</taxon>
        <taxon>Metazoa</taxon>
        <taxon>Spiralia</taxon>
        <taxon>Gnathifera</taxon>
        <taxon>Rotifera</taxon>
        <taxon>Eurotatoria</taxon>
        <taxon>Monogononta</taxon>
        <taxon>Pseudotrocha</taxon>
        <taxon>Ploima</taxon>
        <taxon>Brachionidae</taxon>
        <taxon>Brachionus</taxon>
    </lineage>
</organism>
<dbReference type="Proteomes" id="UP000276133">
    <property type="component" value="Unassembled WGS sequence"/>
</dbReference>
<keyword evidence="3" id="KW-1185">Reference proteome</keyword>
<evidence type="ECO:0000256" key="1">
    <source>
        <dbReference type="SAM" id="Phobius"/>
    </source>
</evidence>
<gene>
    <name evidence="2" type="ORF">BpHYR1_007247</name>
</gene>
<reference evidence="2 3" key="1">
    <citation type="journal article" date="2018" name="Sci. Rep.">
        <title>Genomic signatures of local adaptation to the degree of environmental predictability in rotifers.</title>
        <authorList>
            <person name="Franch-Gras L."/>
            <person name="Hahn C."/>
            <person name="Garcia-Roger E.M."/>
            <person name="Carmona M.J."/>
            <person name="Serra M."/>
            <person name="Gomez A."/>
        </authorList>
    </citation>
    <scope>NUCLEOTIDE SEQUENCE [LARGE SCALE GENOMIC DNA]</scope>
    <source>
        <strain evidence="2">HYR1</strain>
    </source>
</reference>
<dbReference type="AlphaFoldDB" id="A0A3M7T845"/>
<evidence type="ECO:0000313" key="2">
    <source>
        <dbReference type="EMBL" id="RNA44131.1"/>
    </source>
</evidence>
<evidence type="ECO:0000313" key="3">
    <source>
        <dbReference type="Proteomes" id="UP000276133"/>
    </source>
</evidence>
<accession>A0A3M7T845</accession>
<keyword evidence="1" id="KW-1133">Transmembrane helix</keyword>
<sequence length="105" mass="12758">MKTNVHSKIGQVLPVIRQFMFNKKYRKIEKLEEFNEEIEFPVKKSLKNKIHEAMKRFSSRLKQNLFLFFNLLIGIIYYQVSAQNFKVVLNIHRTCDIIYRFEKKT</sequence>